<sequence length="758" mass="85252">MRSSIATYRESLSRLAGEVDDAAADEVPALQTSETRAGNLSATPPSSGRRRRYSRAGPGSDAAEPDDISKLRDDIQKLQASEAEIKALSFNYAAMLKEKEEQLGKLREENGSLKRSLESCKAVSANSNGTLERSPRAQRNAVQENSLNLTKQNGYGGGSSHGMQPNGLHSVTGYHKGSVLEEERASFATKQASLENEIKKLKQELSNYSENEAETKRRLEDETKRNEFLQQQLDELKVNKERISTTMEELHKELSDKKSELRRVQDELSRRDKENVSDGSLQNLRNMLMALQKENSNLKIEKVKLEADLKGMERTLQKTVESTSNINKISDSEKVKEEMDSLKRALQDVSHERDKAVQDLARLKQHLLDKDIEDQEKMDEDSKVIEELRVACEQQRAHIMQLDRALKVEMAKQEESKKVINEEHRRSNEQIEDLMYKLTNCMNALESKNVELVNLQTALGQYYAESEAKDRLGGDLAVAREELAKLSESLKVANQTIEITRREKEDVATKLLQAERMLADGKRSMQKLEDDNSRLRRALEQSMTTVNRMSLDSDNSVDRRIVIKLLVTYFQRNHSKEVLDLMVRMLGFSDEDKQRIGFAQNNAGKGVVRGVLGFPGRLVGGIVGGGSSSKSTQASQDSQSFADLWVDFLLKETEEREKREASEAARQSQEESQTATSTSSSSSVHQPSQHPSNLAPGPSTRPYLPGHLTQNSQQFRSHHHIRPVRHHSQYHLQDNCGPVYAVQYGIPFCSGGDPTSEG</sequence>
<reference evidence="6 7" key="1">
    <citation type="submission" date="2024-02" db="EMBL/GenBank/DDBJ databases">
        <title>High-quality chromosome-scale genome assembly of Pensacola bahiagrass (Paspalum notatum Flugge var. saurae).</title>
        <authorList>
            <person name="Vega J.M."/>
            <person name="Podio M."/>
            <person name="Orjuela J."/>
            <person name="Siena L.A."/>
            <person name="Pessino S.C."/>
            <person name="Combes M.C."/>
            <person name="Mariac C."/>
            <person name="Albertini E."/>
            <person name="Pupilli F."/>
            <person name="Ortiz J.P.A."/>
            <person name="Leblanc O."/>
        </authorList>
    </citation>
    <scope>NUCLEOTIDE SEQUENCE [LARGE SCALE GENOMIC DNA]</scope>
    <source>
        <strain evidence="6">R1</strain>
        <tissue evidence="6">Leaf</tissue>
    </source>
</reference>
<evidence type="ECO:0000313" key="6">
    <source>
        <dbReference type="EMBL" id="WVZ93138.1"/>
    </source>
</evidence>
<feature type="region of interest" description="Disordered" evidence="5">
    <location>
        <begin position="656"/>
        <end position="720"/>
    </location>
</feature>
<evidence type="ECO:0008006" key="8">
    <source>
        <dbReference type="Google" id="ProtNLM"/>
    </source>
</evidence>
<evidence type="ECO:0000256" key="3">
    <source>
        <dbReference type="ARBA" id="ARBA00023054"/>
    </source>
</evidence>
<feature type="coiled-coil region" evidence="4">
    <location>
        <begin position="184"/>
        <end position="430"/>
    </location>
</feature>
<dbReference type="Proteomes" id="UP001341281">
    <property type="component" value="Chromosome 09"/>
</dbReference>
<proteinExistence type="predicted"/>
<protein>
    <recommendedName>
        <fullName evidence="8">Golgin candidate 4</fullName>
    </recommendedName>
</protein>
<evidence type="ECO:0000256" key="4">
    <source>
        <dbReference type="SAM" id="Coils"/>
    </source>
</evidence>
<gene>
    <name evidence="6" type="ORF">U9M48_039144</name>
</gene>
<feature type="region of interest" description="Disordered" evidence="5">
    <location>
        <begin position="16"/>
        <end position="71"/>
    </location>
</feature>
<feature type="coiled-coil region" evidence="4">
    <location>
        <begin position="476"/>
        <end position="545"/>
    </location>
</feature>
<organism evidence="6 7">
    <name type="scientific">Paspalum notatum var. saurae</name>
    <dbReference type="NCBI Taxonomy" id="547442"/>
    <lineage>
        <taxon>Eukaryota</taxon>
        <taxon>Viridiplantae</taxon>
        <taxon>Streptophyta</taxon>
        <taxon>Embryophyta</taxon>
        <taxon>Tracheophyta</taxon>
        <taxon>Spermatophyta</taxon>
        <taxon>Magnoliopsida</taxon>
        <taxon>Liliopsida</taxon>
        <taxon>Poales</taxon>
        <taxon>Poaceae</taxon>
        <taxon>PACMAD clade</taxon>
        <taxon>Panicoideae</taxon>
        <taxon>Andropogonodae</taxon>
        <taxon>Paspaleae</taxon>
        <taxon>Paspalinae</taxon>
        <taxon>Paspalum</taxon>
    </lineage>
</organism>
<dbReference type="PANTHER" id="PTHR18921">
    <property type="entry name" value="MYOSIN HEAVY CHAIN - RELATED"/>
    <property type="match status" value="1"/>
</dbReference>
<evidence type="ECO:0000256" key="2">
    <source>
        <dbReference type="ARBA" id="ARBA00023034"/>
    </source>
</evidence>
<feature type="region of interest" description="Disordered" evidence="5">
    <location>
        <begin position="122"/>
        <end position="145"/>
    </location>
</feature>
<dbReference type="PANTHER" id="PTHR18921:SF2">
    <property type="entry name" value="THYROID RECEPTOR-INTERACTING PROTEIN 11"/>
    <property type="match status" value="1"/>
</dbReference>
<name>A0AAQ3UIA8_PASNO</name>
<keyword evidence="7" id="KW-1185">Reference proteome</keyword>
<evidence type="ECO:0000313" key="7">
    <source>
        <dbReference type="Proteomes" id="UP001341281"/>
    </source>
</evidence>
<accession>A0AAQ3UIA8</accession>
<keyword evidence="2" id="KW-0333">Golgi apparatus</keyword>
<keyword evidence="3 4" id="KW-0175">Coiled coil</keyword>
<dbReference type="AlphaFoldDB" id="A0AAQ3UIA8"/>
<dbReference type="EMBL" id="CP144753">
    <property type="protein sequence ID" value="WVZ93138.1"/>
    <property type="molecule type" value="Genomic_DNA"/>
</dbReference>
<evidence type="ECO:0000256" key="5">
    <source>
        <dbReference type="SAM" id="MobiDB-lite"/>
    </source>
</evidence>
<evidence type="ECO:0000256" key="1">
    <source>
        <dbReference type="ARBA" id="ARBA00004555"/>
    </source>
</evidence>
<dbReference type="GO" id="GO:0005794">
    <property type="term" value="C:Golgi apparatus"/>
    <property type="evidence" value="ECO:0007669"/>
    <property type="project" value="UniProtKB-SubCell"/>
</dbReference>
<dbReference type="GO" id="GO:0006888">
    <property type="term" value="P:endoplasmic reticulum to Golgi vesicle-mediated transport"/>
    <property type="evidence" value="ECO:0007669"/>
    <property type="project" value="TreeGrafter"/>
</dbReference>
<feature type="compositionally biased region" description="Polar residues" evidence="5">
    <location>
        <begin position="30"/>
        <end position="43"/>
    </location>
</feature>
<comment type="subcellular location">
    <subcellularLocation>
        <location evidence="1">Golgi apparatus</location>
    </subcellularLocation>
</comment>
<feature type="compositionally biased region" description="Low complexity" evidence="5">
    <location>
        <begin position="664"/>
        <end position="692"/>
    </location>
</feature>
<dbReference type="GO" id="GO:0031267">
    <property type="term" value="F:small GTPase binding"/>
    <property type="evidence" value="ECO:0007669"/>
    <property type="project" value="TreeGrafter"/>
</dbReference>
<dbReference type="GO" id="GO:0007030">
    <property type="term" value="P:Golgi organization"/>
    <property type="evidence" value="ECO:0007669"/>
    <property type="project" value="TreeGrafter"/>
</dbReference>